<dbReference type="Gene3D" id="3.40.50.300">
    <property type="entry name" value="P-loop containing nucleotide triphosphate hydrolases"/>
    <property type="match status" value="1"/>
</dbReference>
<proteinExistence type="inferred from homology"/>
<evidence type="ECO:0000256" key="2">
    <source>
        <dbReference type="SAM" id="MobiDB-lite"/>
    </source>
</evidence>
<dbReference type="PANTHER" id="PTHR23408:SF3">
    <property type="entry name" value="METHYLMALONIC ACIDURIA TYPE A PROTEIN, MITOCHONDRIAL"/>
    <property type="match status" value="1"/>
</dbReference>
<reference evidence="3 4" key="1">
    <citation type="submission" date="2019-10" db="EMBL/GenBank/DDBJ databases">
        <title>Extracellular Electron Transfer in a Candidatus Methanoperedens spp. Enrichment Culture.</title>
        <authorList>
            <person name="Berger S."/>
            <person name="Rangel Shaw D."/>
            <person name="Berben T."/>
            <person name="In 'T Zandt M."/>
            <person name="Frank J."/>
            <person name="Reimann J."/>
            <person name="Jetten M.S.M."/>
            <person name="Welte C.U."/>
        </authorList>
    </citation>
    <scope>NUCLEOTIDE SEQUENCE [LARGE SCALE GENOMIC DNA]</scope>
    <source>
        <strain evidence="3">SB12</strain>
    </source>
</reference>
<comment type="caution">
    <text evidence="3">The sequence shown here is derived from an EMBL/GenBank/DDBJ whole genome shotgun (WGS) entry which is preliminary data.</text>
</comment>
<keyword evidence="3" id="KW-0378">Hydrolase</keyword>
<feature type="region of interest" description="Disordered" evidence="2">
    <location>
        <begin position="1"/>
        <end position="23"/>
    </location>
</feature>
<dbReference type="GO" id="GO:0005525">
    <property type="term" value="F:GTP binding"/>
    <property type="evidence" value="ECO:0007669"/>
    <property type="project" value="InterPro"/>
</dbReference>
<dbReference type="Gene3D" id="1.10.287.130">
    <property type="match status" value="1"/>
</dbReference>
<evidence type="ECO:0000256" key="1">
    <source>
        <dbReference type="ARBA" id="ARBA00009625"/>
    </source>
</evidence>
<dbReference type="InterPro" id="IPR027417">
    <property type="entry name" value="P-loop_NTPase"/>
</dbReference>
<dbReference type="Proteomes" id="UP000460298">
    <property type="component" value="Unassembled WGS sequence"/>
</dbReference>
<dbReference type="GO" id="GO:0003924">
    <property type="term" value="F:GTPase activity"/>
    <property type="evidence" value="ECO:0007669"/>
    <property type="project" value="InterPro"/>
</dbReference>
<dbReference type="NCBIfam" id="TIGR00750">
    <property type="entry name" value="lao"/>
    <property type="match status" value="1"/>
</dbReference>
<dbReference type="GO" id="GO:0005737">
    <property type="term" value="C:cytoplasm"/>
    <property type="evidence" value="ECO:0007669"/>
    <property type="project" value="TreeGrafter"/>
</dbReference>
<dbReference type="Gene3D" id="1.20.5.170">
    <property type="match status" value="1"/>
</dbReference>
<gene>
    <name evidence="3" type="primary">meaB</name>
    <name evidence="3" type="ORF">F9K24_15935</name>
</gene>
<accession>A0A833LXC8</accession>
<comment type="similarity">
    <text evidence="1">Belongs to the SIMIBI class G3E GTPase family. ArgK/MeaB subfamily.</text>
</comment>
<dbReference type="SUPFAM" id="SSF52540">
    <property type="entry name" value="P-loop containing nucleoside triphosphate hydrolases"/>
    <property type="match status" value="1"/>
</dbReference>
<feature type="compositionally biased region" description="Basic and acidic residues" evidence="2">
    <location>
        <begin position="1"/>
        <end position="14"/>
    </location>
</feature>
<name>A0A833LXC8_9LEPT</name>
<dbReference type="EMBL" id="WBUI01000018">
    <property type="protein sequence ID" value="KAB2930725.1"/>
    <property type="molecule type" value="Genomic_DNA"/>
</dbReference>
<organism evidence="3 4">
    <name type="scientific">Leptonema illini</name>
    <dbReference type="NCBI Taxonomy" id="183"/>
    <lineage>
        <taxon>Bacteria</taxon>
        <taxon>Pseudomonadati</taxon>
        <taxon>Spirochaetota</taxon>
        <taxon>Spirochaetia</taxon>
        <taxon>Leptospirales</taxon>
        <taxon>Leptospiraceae</taxon>
        <taxon>Leptonema</taxon>
    </lineage>
</organism>
<dbReference type="CDD" id="cd03114">
    <property type="entry name" value="MMAA-like"/>
    <property type="match status" value="1"/>
</dbReference>
<protein>
    <submittedName>
        <fullName evidence="3">Methylmalonyl Co-A mutase-associated GTPase MeaB</fullName>
        <ecNumber evidence="3">3.6.5.-</ecNumber>
    </submittedName>
</protein>
<dbReference type="PANTHER" id="PTHR23408">
    <property type="entry name" value="METHYLMALONYL-COA MUTASE"/>
    <property type="match status" value="1"/>
</dbReference>
<dbReference type="NCBIfam" id="NF006958">
    <property type="entry name" value="PRK09435.1"/>
    <property type="match status" value="1"/>
</dbReference>
<sequence length="375" mass="41240">MKDDLDQEKTDESALHVMDGVDTPPALNPDLTFRSRVKIRRRPDAAALIDGVRRGDRVLLSQAITLIESERPEDRETAAQVLEAVMPEAGRSLRIGITGVPGVGKSTFIESFGLHLVEGGHKLAVLAVDPSSERSHGSILGDKTRMELLSRERNAYIRPTASGATLGGVARHTRETILLVEAAGFDRILIETVGVGQSEVIVHSMVDFFMLLSLPGAGDELQGMKRGIMEMADGIVITKADGDNIPRAKIAAADLNRALHLFPAREDGWTVPVRLTSAMTGEGLVELASLLEGYTEQMTEKGFFADRRRRQALFWMQQAIDEHLKQDFERTVAARREEIAGRVESGAINPFEAAERLIELYHEELRSRISNSDNA</sequence>
<evidence type="ECO:0000313" key="4">
    <source>
        <dbReference type="Proteomes" id="UP000460298"/>
    </source>
</evidence>
<dbReference type="AlphaFoldDB" id="A0A833LXC8"/>
<evidence type="ECO:0000313" key="3">
    <source>
        <dbReference type="EMBL" id="KAB2930725.1"/>
    </source>
</evidence>
<dbReference type="InterPro" id="IPR005129">
    <property type="entry name" value="GTPase_ArgK"/>
</dbReference>
<dbReference type="Pfam" id="PF03308">
    <property type="entry name" value="MeaB"/>
    <property type="match status" value="1"/>
</dbReference>
<dbReference type="EC" id="3.6.5.-" evidence="3"/>